<evidence type="ECO:0000313" key="2">
    <source>
        <dbReference type="Proteomes" id="UP000005237"/>
    </source>
</evidence>
<reference evidence="2" key="1">
    <citation type="submission" date="2010-08" db="EMBL/GenBank/DDBJ databases">
        <authorList>
            <consortium name="Caenorhabditis japonica Sequencing Consortium"/>
            <person name="Wilson R.K."/>
        </authorList>
    </citation>
    <scope>NUCLEOTIDE SEQUENCE [LARGE SCALE GENOMIC DNA]</scope>
    <source>
        <strain evidence="2">DF5081</strain>
    </source>
</reference>
<protein>
    <submittedName>
        <fullName evidence="1">Uncharacterized protein</fullName>
    </submittedName>
</protein>
<reference evidence="1" key="2">
    <citation type="submission" date="2022-06" db="UniProtKB">
        <authorList>
            <consortium name="EnsemblMetazoa"/>
        </authorList>
    </citation>
    <scope>IDENTIFICATION</scope>
    <source>
        <strain evidence="1">DF5081</strain>
    </source>
</reference>
<evidence type="ECO:0000313" key="1">
    <source>
        <dbReference type="EnsemblMetazoa" id="CJA22566.1"/>
    </source>
</evidence>
<keyword evidence="2" id="KW-1185">Reference proteome</keyword>
<dbReference type="AlphaFoldDB" id="A0A8R1E5M6"/>
<organism evidence="1 2">
    <name type="scientific">Caenorhabditis japonica</name>
    <dbReference type="NCBI Taxonomy" id="281687"/>
    <lineage>
        <taxon>Eukaryota</taxon>
        <taxon>Metazoa</taxon>
        <taxon>Ecdysozoa</taxon>
        <taxon>Nematoda</taxon>
        <taxon>Chromadorea</taxon>
        <taxon>Rhabditida</taxon>
        <taxon>Rhabditina</taxon>
        <taxon>Rhabditomorpha</taxon>
        <taxon>Rhabditoidea</taxon>
        <taxon>Rhabditidae</taxon>
        <taxon>Peloderinae</taxon>
        <taxon>Caenorhabditis</taxon>
    </lineage>
</organism>
<accession>A0A8R1E5M6</accession>
<dbReference type="Proteomes" id="UP000005237">
    <property type="component" value="Unassembled WGS sequence"/>
</dbReference>
<sequence length="61" mass="7215">VKAIIQEKQSMDKTIEGFVGRQFYGKRRLDLRTNTSTPKRPAHQHIDSDSDLIRLFTKWQK</sequence>
<proteinExistence type="predicted"/>
<dbReference type="EnsemblMetazoa" id="CJA22566.1">
    <property type="protein sequence ID" value="CJA22566.1"/>
    <property type="gene ID" value="WBGene00178138"/>
</dbReference>
<name>A0A8R1E5M6_CAEJA</name>